<accession>A0A2T2ND28</accession>
<evidence type="ECO:0000256" key="1">
    <source>
        <dbReference type="SAM" id="MobiDB-lite"/>
    </source>
</evidence>
<feature type="region of interest" description="Disordered" evidence="1">
    <location>
        <begin position="24"/>
        <end position="45"/>
    </location>
</feature>
<evidence type="ECO:0000313" key="3">
    <source>
        <dbReference type="Proteomes" id="UP000240883"/>
    </source>
</evidence>
<dbReference type="AlphaFoldDB" id="A0A2T2ND28"/>
<evidence type="ECO:0000313" key="2">
    <source>
        <dbReference type="EMBL" id="PSN63355.1"/>
    </source>
</evidence>
<dbReference type="Proteomes" id="UP000240883">
    <property type="component" value="Unassembled WGS sequence"/>
</dbReference>
<gene>
    <name evidence="2" type="ORF">BS50DRAFT_109990</name>
</gene>
<protein>
    <submittedName>
        <fullName evidence="2">Uncharacterized protein</fullName>
    </submittedName>
</protein>
<dbReference type="EMBL" id="KZ678140">
    <property type="protein sequence ID" value="PSN63355.1"/>
    <property type="molecule type" value="Genomic_DNA"/>
</dbReference>
<organism evidence="2 3">
    <name type="scientific">Corynespora cassiicola Philippines</name>
    <dbReference type="NCBI Taxonomy" id="1448308"/>
    <lineage>
        <taxon>Eukaryota</taxon>
        <taxon>Fungi</taxon>
        <taxon>Dikarya</taxon>
        <taxon>Ascomycota</taxon>
        <taxon>Pezizomycotina</taxon>
        <taxon>Dothideomycetes</taxon>
        <taxon>Pleosporomycetidae</taxon>
        <taxon>Pleosporales</taxon>
        <taxon>Corynesporascaceae</taxon>
        <taxon>Corynespora</taxon>
    </lineage>
</organism>
<name>A0A2T2ND28_CORCC</name>
<proteinExistence type="predicted"/>
<reference evidence="2 3" key="1">
    <citation type="journal article" date="2018" name="Front. Microbiol.">
        <title>Genome-Wide Analysis of Corynespora cassiicola Leaf Fall Disease Putative Effectors.</title>
        <authorList>
            <person name="Lopez D."/>
            <person name="Ribeiro S."/>
            <person name="Label P."/>
            <person name="Fumanal B."/>
            <person name="Venisse J.S."/>
            <person name="Kohler A."/>
            <person name="de Oliveira R.R."/>
            <person name="Labutti K."/>
            <person name="Lipzen A."/>
            <person name="Lail K."/>
            <person name="Bauer D."/>
            <person name="Ohm R.A."/>
            <person name="Barry K.W."/>
            <person name="Spatafora J."/>
            <person name="Grigoriev I.V."/>
            <person name="Martin F.M."/>
            <person name="Pujade-Renaud V."/>
        </authorList>
    </citation>
    <scope>NUCLEOTIDE SEQUENCE [LARGE SCALE GENOMIC DNA]</scope>
    <source>
        <strain evidence="2 3">Philippines</strain>
    </source>
</reference>
<sequence length="146" mass="15981">MLFVSFTSGAPLQGTLGIRSSLAAHPLKPDKPTQPALRSPSPQKSPWHRVSVFAITVSYLLYTSWPLGEATCLYHRSLAKLVPYNPRTTFTPTHPKQQRQCDKAVAIQPPCHATGIWSKIEPVTHVKGAIVSPRAAQHGPELIASR</sequence>
<keyword evidence="3" id="KW-1185">Reference proteome</keyword>